<keyword evidence="5" id="KW-0862">Zinc</keyword>
<dbReference type="GO" id="GO:0006351">
    <property type="term" value="P:DNA-templated transcription"/>
    <property type="evidence" value="ECO:0007669"/>
    <property type="project" value="InterPro"/>
</dbReference>
<dbReference type="InterPro" id="IPR051059">
    <property type="entry name" value="VerF-like"/>
</dbReference>
<reference evidence="10" key="1">
    <citation type="journal article" date="2021" name="Nat. Commun.">
        <title>Genetic determinants of endophytism in the Arabidopsis root mycobiome.</title>
        <authorList>
            <person name="Mesny F."/>
            <person name="Miyauchi S."/>
            <person name="Thiergart T."/>
            <person name="Pickel B."/>
            <person name="Atanasova L."/>
            <person name="Karlsson M."/>
            <person name="Huettel B."/>
            <person name="Barry K.W."/>
            <person name="Haridas S."/>
            <person name="Chen C."/>
            <person name="Bauer D."/>
            <person name="Andreopoulos W."/>
            <person name="Pangilinan J."/>
            <person name="LaButti K."/>
            <person name="Riley R."/>
            <person name="Lipzen A."/>
            <person name="Clum A."/>
            <person name="Drula E."/>
            <person name="Henrissat B."/>
            <person name="Kohler A."/>
            <person name="Grigoriev I.V."/>
            <person name="Martin F.M."/>
            <person name="Hacquard S."/>
        </authorList>
    </citation>
    <scope>NUCLEOTIDE SEQUENCE</scope>
    <source>
        <strain evidence="10">MPI-SDFR-AT-0120</strain>
    </source>
</reference>
<dbReference type="OrthoDB" id="10018191at2759"/>
<dbReference type="InterPro" id="IPR007219">
    <property type="entry name" value="XnlR_reg_dom"/>
</dbReference>
<feature type="domain" description="C2H2-type" evidence="9">
    <location>
        <begin position="20"/>
        <end position="47"/>
    </location>
</feature>
<evidence type="ECO:0000313" key="10">
    <source>
        <dbReference type="EMBL" id="KAH7093667.1"/>
    </source>
</evidence>
<accession>A0A8K0RHT6</accession>
<evidence type="ECO:0000256" key="2">
    <source>
        <dbReference type="ARBA" id="ARBA00022723"/>
    </source>
</evidence>
<dbReference type="SMART" id="SM00355">
    <property type="entry name" value="ZnF_C2H2"/>
    <property type="match status" value="2"/>
</dbReference>
<dbReference type="AlphaFoldDB" id="A0A8K0RHT6"/>
<keyword evidence="11" id="KW-1185">Reference proteome</keyword>
<proteinExistence type="predicted"/>
<dbReference type="InterPro" id="IPR036236">
    <property type="entry name" value="Znf_C2H2_sf"/>
</dbReference>
<protein>
    <recommendedName>
        <fullName evidence="9">C2H2-type domain-containing protein</fullName>
    </recommendedName>
</protein>
<comment type="caution">
    <text evidence="10">The sequence shown here is derived from an EMBL/GenBank/DDBJ whole genome shotgun (WGS) entry which is preliminary data.</text>
</comment>
<evidence type="ECO:0000259" key="9">
    <source>
        <dbReference type="PROSITE" id="PS50157"/>
    </source>
</evidence>
<dbReference type="PANTHER" id="PTHR40626">
    <property type="entry name" value="MIP31509P"/>
    <property type="match status" value="1"/>
</dbReference>
<dbReference type="GO" id="GO:0000785">
    <property type="term" value="C:chromatin"/>
    <property type="evidence" value="ECO:0007669"/>
    <property type="project" value="TreeGrafter"/>
</dbReference>
<feature type="domain" description="C2H2-type" evidence="9">
    <location>
        <begin position="48"/>
        <end position="76"/>
    </location>
</feature>
<dbReference type="PANTHER" id="PTHR40626:SF13">
    <property type="entry name" value="RESPIRATION FACTOR 2-RELATED"/>
    <property type="match status" value="1"/>
</dbReference>
<evidence type="ECO:0000256" key="1">
    <source>
        <dbReference type="ARBA" id="ARBA00004123"/>
    </source>
</evidence>
<feature type="region of interest" description="Disordered" evidence="8">
    <location>
        <begin position="78"/>
        <end position="105"/>
    </location>
</feature>
<dbReference type="Proteomes" id="UP000813461">
    <property type="component" value="Unassembled WGS sequence"/>
</dbReference>
<feature type="compositionally biased region" description="Low complexity" evidence="8">
    <location>
        <begin position="155"/>
        <end position="172"/>
    </location>
</feature>
<dbReference type="EMBL" id="JAGMVJ010000002">
    <property type="protein sequence ID" value="KAH7093667.1"/>
    <property type="molecule type" value="Genomic_DNA"/>
</dbReference>
<keyword evidence="2" id="KW-0479">Metal-binding</keyword>
<evidence type="ECO:0000256" key="4">
    <source>
        <dbReference type="ARBA" id="ARBA00022771"/>
    </source>
</evidence>
<keyword evidence="6" id="KW-0539">Nucleus</keyword>
<dbReference type="InterPro" id="IPR013087">
    <property type="entry name" value="Znf_C2H2_type"/>
</dbReference>
<name>A0A8K0RHT6_9PLEO</name>
<keyword evidence="4 7" id="KW-0863">Zinc-finger</keyword>
<gene>
    <name evidence="10" type="ORF">FB567DRAFT_178166</name>
</gene>
<evidence type="ECO:0000256" key="5">
    <source>
        <dbReference type="ARBA" id="ARBA00022833"/>
    </source>
</evidence>
<dbReference type="PROSITE" id="PS00028">
    <property type="entry name" value="ZINC_FINGER_C2H2_1"/>
    <property type="match status" value="2"/>
</dbReference>
<evidence type="ECO:0000256" key="7">
    <source>
        <dbReference type="PROSITE-ProRule" id="PRU00042"/>
    </source>
</evidence>
<dbReference type="CDD" id="cd12148">
    <property type="entry name" value="fungal_TF_MHR"/>
    <property type="match status" value="1"/>
</dbReference>
<sequence length="849" mass="95702">MVVTTTSVTLAPGGRVRKLYKCSSCSRIFNRSEHCIRHERGHTQERPFECQFCHKTYARKDLVKRHEKTIHAVEYEALQESSKDVKKPKSGQGRTGGINSAVLPRTDSNTDLIEAENVTPTLSHENTDLDLGISFIEQQTHEIPIDPELYNQMYSLPSPLPTESSPLSSQQQKNAQNGRDVFDLDGLDFLDTMAVEEDAGRRLKRPRLDYMQDAVARQATPDGLTGSGSSQHLLPETFDASLFSEFFAVDDTFMMPNLPYSPSNSEGISPEQHSVFSHSGFGNGRNYHNPSLEHSQKLFRRLPQVLKDKSSSPPRIEIDQAAYESICADVGNRLSGDDASEILPTIQDVRRFTSGYLDCFHRHLPIIHLPSLEIADTPSPLVLALTCIGALYQLDRRRAALSYRLSLRLLQKFEDQCGPLQTRLPIALWAIQTRILLSYYALLTGDADLIVLEFSRLGFYLTDYRLRRALISRKPVPAEKLTWAGYVQRESHKRALCGLNIMSNLATVLYDITPGFVSPENLDFEMPDDEYLWNAKNEAEWRQHWKARGSPCSRSLRSVLTDIISGDHTDFESTGEQTYQLSTFAGLVLMHAVCIHMWTSLQFSRAVGLYSNIGMVGNFNLRAIVLSNGIAALSRCQKSLFWNEKEGKPFETLWDASDGPLSFNCQAVLRIACVRLFLPEFPIQRIVILTGTEDEMNEAASAYVACPLERSELFTKAAAKACQGFLTPVRIGHLLVRKTAAFSWSVEHACAAWDSALFLTKWLHTIDIESSIIPPTIEETEILAQLKTSLNEMDYPYRDGTSIAAAVSRAWAPFLTDVWVWGITPKMGYGLERLAKFYEQEFKRIRMTQ</sequence>
<evidence type="ECO:0000313" key="11">
    <source>
        <dbReference type="Proteomes" id="UP000813461"/>
    </source>
</evidence>
<dbReference type="GO" id="GO:0008270">
    <property type="term" value="F:zinc ion binding"/>
    <property type="evidence" value="ECO:0007669"/>
    <property type="project" value="UniProtKB-KW"/>
</dbReference>
<evidence type="ECO:0000256" key="3">
    <source>
        <dbReference type="ARBA" id="ARBA00022737"/>
    </source>
</evidence>
<comment type="subcellular location">
    <subcellularLocation>
        <location evidence="1">Nucleus</location>
    </subcellularLocation>
</comment>
<dbReference type="Gene3D" id="3.30.160.60">
    <property type="entry name" value="Classic Zinc Finger"/>
    <property type="match status" value="2"/>
</dbReference>
<dbReference type="Pfam" id="PF04082">
    <property type="entry name" value="Fungal_trans"/>
    <property type="match status" value="1"/>
</dbReference>
<dbReference type="GO" id="GO:0000981">
    <property type="term" value="F:DNA-binding transcription factor activity, RNA polymerase II-specific"/>
    <property type="evidence" value="ECO:0007669"/>
    <property type="project" value="InterPro"/>
</dbReference>
<keyword evidence="3" id="KW-0677">Repeat</keyword>
<evidence type="ECO:0000256" key="6">
    <source>
        <dbReference type="ARBA" id="ARBA00023242"/>
    </source>
</evidence>
<dbReference type="SUPFAM" id="SSF57667">
    <property type="entry name" value="beta-beta-alpha zinc fingers"/>
    <property type="match status" value="1"/>
</dbReference>
<dbReference type="GO" id="GO:0000978">
    <property type="term" value="F:RNA polymerase II cis-regulatory region sequence-specific DNA binding"/>
    <property type="evidence" value="ECO:0007669"/>
    <property type="project" value="InterPro"/>
</dbReference>
<dbReference type="PROSITE" id="PS50157">
    <property type="entry name" value="ZINC_FINGER_C2H2_2"/>
    <property type="match status" value="2"/>
</dbReference>
<feature type="region of interest" description="Disordered" evidence="8">
    <location>
        <begin position="152"/>
        <end position="176"/>
    </location>
</feature>
<dbReference type="GO" id="GO:0005634">
    <property type="term" value="C:nucleus"/>
    <property type="evidence" value="ECO:0007669"/>
    <property type="project" value="UniProtKB-SubCell"/>
</dbReference>
<organism evidence="10 11">
    <name type="scientific">Paraphoma chrysanthemicola</name>
    <dbReference type="NCBI Taxonomy" id="798071"/>
    <lineage>
        <taxon>Eukaryota</taxon>
        <taxon>Fungi</taxon>
        <taxon>Dikarya</taxon>
        <taxon>Ascomycota</taxon>
        <taxon>Pezizomycotina</taxon>
        <taxon>Dothideomycetes</taxon>
        <taxon>Pleosporomycetidae</taxon>
        <taxon>Pleosporales</taxon>
        <taxon>Pleosporineae</taxon>
        <taxon>Phaeosphaeriaceae</taxon>
        <taxon>Paraphoma</taxon>
    </lineage>
</organism>
<evidence type="ECO:0000256" key="8">
    <source>
        <dbReference type="SAM" id="MobiDB-lite"/>
    </source>
</evidence>